<evidence type="ECO:0000313" key="2">
    <source>
        <dbReference type="Proteomes" id="UP001357437"/>
    </source>
</evidence>
<evidence type="ECO:0000313" key="1">
    <source>
        <dbReference type="EMBL" id="MEC3939639.1"/>
    </source>
</evidence>
<comment type="caution">
    <text evidence="1">The sequence shown here is derived from an EMBL/GenBank/DDBJ whole genome shotgun (WGS) entry which is preliminary data.</text>
</comment>
<proteinExistence type="predicted"/>
<feature type="non-terminal residue" evidence="1">
    <location>
        <position position="1"/>
    </location>
</feature>
<sequence length="79" mass="8342">PACRSADTSARAFFGHHITGQEILSGRGVTEQQLGHCHPLADLTPLIAKLAFSPDSVLPSWAGLLTLAPLIRNAPADKD</sequence>
<protein>
    <submittedName>
        <fullName evidence="1">Uncharacterized protein</fullName>
    </submittedName>
</protein>
<organism evidence="1 2">
    <name type="scientific">Leclercia adecarboxylata</name>
    <dbReference type="NCBI Taxonomy" id="83655"/>
    <lineage>
        <taxon>Bacteria</taxon>
        <taxon>Pseudomonadati</taxon>
        <taxon>Pseudomonadota</taxon>
        <taxon>Gammaproteobacteria</taxon>
        <taxon>Enterobacterales</taxon>
        <taxon>Enterobacteriaceae</taxon>
        <taxon>Leclercia</taxon>
    </lineage>
</organism>
<dbReference type="RefSeq" id="WP_326293377.1">
    <property type="nucleotide sequence ID" value="NZ_JAYMCU010000265.1"/>
</dbReference>
<dbReference type="Proteomes" id="UP001357437">
    <property type="component" value="Unassembled WGS sequence"/>
</dbReference>
<name>A0ABU6IDH4_9ENTR</name>
<reference evidence="1 2" key="1">
    <citation type="submission" date="2024-01" db="EMBL/GenBank/DDBJ databases">
        <title>Comparative Genomics of Leclercia adecarboxylata Strains Isolated from Several Sources.</title>
        <authorList>
            <person name="Yescas-Zazueta V."/>
            <person name="Balbuena-Alonso M.G."/>
            <person name="Valencia D."/>
            <person name="Mendez-Pfeiffer P.A."/>
            <person name="Ballesteros-Monrreal M.G."/>
            <person name="Rocha-Gracia R.D.C."/>
            <person name="Barrios-Villa E."/>
        </authorList>
    </citation>
    <scope>NUCLEOTIDE SEQUENCE [LARGE SCALE GENOMIC DNA]</scope>
    <source>
        <strain evidence="1 2">33MEM</strain>
    </source>
</reference>
<dbReference type="EMBL" id="JAYMCU010000265">
    <property type="protein sequence ID" value="MEC3939639.1"/>
    <property type="molecule type" value="Genomic_DNA"/>
</dbReference>
<accession>A0ABU6IDH4</accession>
<gene>
    <name evidence="1" type="ORF">VOF76_26430</name>
</gene>
<keyword evidence="2" id="KW-1185">Reference proteome</keyword>